<sequence length="176" mass="17792">MFGMRRFPRIPIAASIAALALVCGLSPAVASPLLPASPVHIHRTAAVLAPLDDEPCPGGEAKPCSASPEERGAVDGDRAAAKQDAAAAKEDIGAAKQAAQKCTAESKACMTELIGGGTTQETDMAQARDELGTMKPAPSANAETALDGTCASFSADLPAGLSDAPEMTSLCGEMNR</sequence>
<reference evidence="4" key="1">
    <citation type="submission" date="2015-07" db="EMBL/GenBank/DDBJ databases">
        <authorList>
            <consortium name="Consortium for Microbial Forensics and Genomics (microFORGE)"/>
            <person name="Knight B.M."/>
            <person name="Roberts D.P."/>
            <person name="Lin D."/>
            <person name="Hari K."/>
            <person name="Fletcher J."/>
            <person name="Melcher U."/>
            <person name="Blagden T."/>
            <person name="Winegar R.A."/>
        </authorList>
    </citation>
    <scope>NUCLEOTIDE SEQUENCE [LARGE SCALE GENOMIC DNA]</scope>
    <source>
        <strain evidence="4">NRRL B-1447</strain>
    </source>
</reference>
<evidence type="ECO:0000256" key="2">
    <source>
        <dbReference type="SAM" id="SignalP"/>
    </source>
</evidence>
<name>A0A0L8N3R3_STRVG</name>
<keyword evidence="2" id="KW-0732">Signal</keyword>
<evidence type="ECO:0008006" key="5">
    <source>
        <dbReference type="Google" id="ProtNLM"/>
    </source>
</evidence>
<feature type="region of interest" description="Disordered" evidence="1">
    <location>
        <begin position="57"/>
        <end position="78"/>
    </location>
</feature>
<feature type="chain" id="PRO_5005588070" description="Secreted protein" evidence="2">
    <location>
        <begin position="31"/>
        <end position="176"/>
    </location>
</feature>
<feature type="compositionally biased region" description="Basic and acidic residues" evidence="1">
    <location>
        <begin position="68"/>
        <end position="78"/>
    </location>
</feature>
<evidence type="ECO:0000256" key="1">
    <source>
        <dbReference type="SAM" id="MobiDB-lite"/>
    </source>
</evidence>
<organism evidence="3 4">
    <name type="scientific">Streptomyces virginiae</name>
    <name type="common">Streptomyces cinnamonensis</name>
    <dbReference type="NCBI Taxonomy" id="1961"/>
    <lineage>
        <taxon>Bacteria</taxon>
        <taxon>Bacillati</taxon>
        <taxon>Actinomycetota</taxon>
        <taxon>Actinomycetes</taxon>
        <taxon>Kitasatosporales</taxon>
        <taxon>Streptomycetaceae</taxon>
        <taxon>Streptomyces</taxon>
    </lineage>
</organism>
<dbReference type="AlphaFoldDB" id="A0A0L8N3R3"/>
<evidence type="ECO:0000313" key="4">
    <source>
        <dbReference type="Proteomes" id="UP000037084"/>
    </source>
</evidence>
<dbReference type="EMBL" id="LGUV01000013">
    <property type="protein sequence ID" value="KOG57319.1"/>
    <property type="molecule type" value="Genomic_DNA"/>
</dbReference>
<evidence type="ECO:0000313" key="3">
    <source>
        <dbReference type="EMBL" id="KOG57319.1"/>
    </source>
</evidence>
<dbReference type="PATRIC" id="fig|1961.12.peg.1043"/>
<feature type="signal peptide" evidence="2">
    <location>
        <begin position="1"/>
        <end position="30"/>
    </location>
</feature>
<dbReference type="Proteomes" id="UP000037084">
    <property type="component" value="Unassembled WGS sequence"/>
</dbReference>
<accession>A0A0L8N3R3</accession>
<proteinExistence type="predicted"/>
<comment type="caution">
    <text evidence="3">The sequence shown here is derived from an EMBL/GenBank/DDBJ whole genome shotgun (WGS) entry which is preliminary data.</text>
</comment>
<gene>
    <name evidence="3" type="ORF">ADK75_04895</name>
</gene>
<protein>
    <recommendedName>
        <fullName evidence="5">Secreted protein</fullName>
    </recommendedName>
</protein>